<gene>
    <name evidence="3" type="ORF">ABB34_01940</name>
</gene>
<dbReference type="OrthoDB" id="9806257at2"/>
<organism evidence="3 4">
    <name type="scientific">Stenotrophomonas daejeonensis</name>
    <dbReference type="NCBI Taxonomy" id="659018"/>
    <lineage>
        <taxon>Bacteria</taxon>
        <taxon>Pseudomonadati</taxon>
        <taxon>Pseudomonadota</taxon>
        <taxon>Gammaproteobacteria</taxon>
        <taxon>Lysobacterales</taxon>
        <taxon>Lysobacteraceae</taxon>
        <taxon>Stenotrophomonas</taxon>
    </lineage>
</organism>
<dbReference type="Proteomes" id="UP000050940">
    <property type="component" value="Unassembled WGS sequence"/>
</dbReference>
<dbReference type="STRING" id="659018.ABB34_01940"/>
<proteinExistence type="predicted"/>
<evidence type="ECO:0000256" key="1">
    <source>
        <dbReference type="ARBA" id="ARBA00023002"/>
    </source>
</evidence>
<dbReference type="PANTHER" id="PTHR13847:SF287">
    <property type="entry name" value="FAD-DEPENDENT OXIDOREDUCTASE DOMAIN-CONTAINING PROTEIN 1"/>
    <property type="match status" value="1"/>
</dbReference>
<name>A0A0R0EDB4_9GAMM</name>
<comment type="caution">
    <text evidence="3">The sequence shown here is derived from an EMBL/GenBank/DDBJ whole genome shotgun (WGS) entry which is preliminary data.</text>
</comment>
<dbReference type="SUPFAM" id="SSF51905">
    <property type="entry name" value="FAD/NAD(P)-binding domain"/>
    <property type="match status" value="1"/>
</dbReference>
<sequence length="380" mass="39658">MGHRRQPAVIHRSRHDLIVIGAGIVGAACVEAAVAAGLRVALVEAGAIGGGASAAAMGHLVAMDGDPHELALCAHSLRLWQRWAGWPESEYRRCGTLWVAREEGELQGIGARIDALAAAGVQAEAVDAAGLYALEPQLAPGMRGGMHVPGDAVAYPPRVAWRLVREAQQAGAKVFAGSRAETLVDGGVRLADGRVLSGPVLVATGAALPQLLPELPMRARKGQLLVTERHAPLLRHQLIEMGYAAAAHGSDAASVSFNVQPRPNGQLLIGSSREYGAAGTDISLPLLRRMLQRAIAFVPALREVRALRSWCGFRPATADGLPYLGAVPGRRDVWVAAGHEGLGITAAPGSAQLVIDAFLGRAPALPLAPYLPQRAMRGGA</sequence>
<dbReference type="GO" id="GO:0016491">
    <property type="term" value="F:oxidoreductase activity"/>
    <property type="evidence" value="ECO:0007669"/>
    <property type="project" value="UniProtKB-KW"/>
</dbReference>
<feature type="domain" description="FAD dependent oxidoreductase" evidence="2">
    <location>
        <begin position="16"/>
        <end position="356"/>
    </location>
</feature>
<dbReference type="GO" id="GO:0005737">
    <property type="term" value="C:cytoplasm"/>
    <property type="evidence" value="ECO:0007669"/>
    <property type="project" value="TreeGrafter"/>
</dbReference>
<dbReference type="PATRIC" id="fig|659018.3.peg.105"/>
<evidence type="ECO:0000259" key="2">
    <source>
        <dbReference type="Pfam" id="PF01266"/>
    </source>
</evidence>
<protein>
    <submittedName>
        <fullName evidence="3">D-amino acid oxidase</fullName>
    </submittedName>
</protein>
<accession>A0A0R0EDB4</accession>
<dbReference type="InterPro" id="IPR036188">
    <property type="entry name" value="FAD/NAD-bd_sf"/>
</dbReference>
<dbReference type="PANTHER" id="PTHR13847">
    <property type="entry name" value="SARCOSINE DEHYDROGENASE-RELATED"/>
    <property type="match status" value="1"/>
</dbReference>
<dbReference type="InterPro" id="IPR006076">
    <property type="entry name" value="FAD-dep_OxRdtase"/>
</dbReference>
<dbReference type="EMBL" id="LDJP01000010">
    <property type="protein sequence ID" value="KRG88110.1"/>
    <property type="molecule type" value="Genomic_DNA"/>
</dbReference>
<dbReference type="Gene3D" id="3.50.50.60">
    <property type="entry name" value="FAD/NAD(P)-binding domain"/>
    <property type="match status" value="1"/>
</dbReference>
<dbReference type="Gene3D" id="3.30.9.10">
    <property type="entry name" value="D-Amino Acid Oxidase, subunit A, domain 2"/>
    <property type="match status" value="1"/>
</dbReference>
<reference evidence="3 4" key="1">
    <citation type="submission" date="2015-05" db="EMBL/GenBank/DDBJ databases">
        <title>Genome sequencing and analysis of members of genus Stenotrophomonas.</title>
        <authorList>
            <person name="Patil P.P."/>
            <person name="Midha S."/>
            <person name="Patil P.B."/>
        </authorList>
    </citation>
    <scope>NUCLEOTIDE SEQUENCE [LARGE SCALE GENOMIC DNA]</scope>
    <source>
        <strain evidence="3 4">JCM 16244</strain>
    </source>
</reference>
<dbReference type="PROSITE" id="PS51257">
    <property type="entry name" value="PROKAR_LIPOPROTEIN"/>
    <property type="match status" value="1"/>
</dbReference>
<dbReference type="SUPFAM" id="SSF54373">
    <property type="entry name" value="FAD-linked reductases, C-terminal domain"/>
    <property type="match status" value="1"/>
</dbReference>
<evidence type="ECO:0000313" key="3">
    <source>
        <dbReference type="EMBL" id="KRG88110.1"/>
    </source>
</evidence>
<dbReference type="Pfam" id="PF01266">
    <property type="entry name" value="DAO"/>
    <property type="match status" value="1"/>
</dbReference>
<dbReference type="AlphaFoldDB" id="A0A0R0EDB4"/>
<keyword evidence="1" id="KW-0560">Oxidoreductase</keyword>
<keyword evidence="4" id="KW-1185">Reference proteome</keyword>
<evidence type="ECO:0000313" key="4">
    <source>
        <dbReference type="Proteomes" id="UP000050940"/>
    </source>
</evidence>